<protein>
    <submittedName>
        <fullName evidence="7">DNA-binding transcriptional LysR family regulator</fullName>
    </submittedName>
</protein>
<dbReference type="GO" id="GO:0032993">
    <property type="term" value="C:protein-DNA complex"/>
    <property type="evidence" value="ECO:0007669"/>
    <property type="project" value="TreeGrafter"/>
</dbReference>
<dbReference type="GO" id="GO:0003677">
    <property type="term" value="F:DNA binding"/>
    <property type="evidence" value="ECO:0007669"/>
    <property type="project" value="UniProtKB-KW"/>
</dbReference>
<keyword evidence="8" id="KW-1185">Reference proteome</keyword>
<gene>
    <name evidence="7" type="ORF">HNR05_001350</name>
</gene>
<evidence type="ECO:0000313" key="8">
    <source>
        <dbReference type="Proteomes" id="UP000537260"/>
    </source>
</evidence>
<dbReference type="GO" id="GO:0003700">
    <property type="term" value="F:DNA-binding transcription factor activity"/>
    <property type="evidence" value="ECO:0007669"/>
    <property type="project" value="InterPro"/>
</dbReference>
<sequence>MSPTPVTGSDLDAHALRAVRAVAEFGSITAAAVALGYSQPAISQLLKRLEQRLGMPVVERVGRGVRLSAAGEVLARHALTVTTALDTAAAELAELQGLRAGRIRLAAFPSASASLVPQLLARLSARHPNVTVTYLEAEPPEAVAAVRENRVDVALTFSYPGDHSDPFPGSASGLSQIELCRDEMMLVLPAAHRLAERDLIDLVDLSDSTWIGGCPRCRGHLLELCDRSGFSPRIAFETDNVQAVLGLVAAGIGVAMLPAMALESSGGDDRVVIRPTAARDHRTVHLVTAVGAERMPALSVAVRQLVALTGAAGQSTVSSRAESADVACAEPHTSHTARSERTLN</sequence>
<dbReference type="PRINTS" id="PR00039">
    <property type="entry name" value="HTHLYSR"/>
</dbReference>
<dbReference type="PANTHER" id="PTHR30346:SF29">
    <property type="entry name" value="LYSR SUBSTRATE-BINDING"/>
    <property type="match status" value="1"/>
</dbReference>
<accession>A0A7Z0EEL8</accession>
<dbReference type="Gene3D" id="1.10.10.10">
    <property type="entry name" value="Winged helix-like DNA-binding domain superfamily/Winged helix DNA-binding domain"/>
    <property type="match status" value="1"/>
</dbReference>
<dbReference type="PANTHER" id="PTHR30346">
    <property type="entry name" value="TRANSCRIPTIONAL DUAL REGULATOR HCAR-RELATED"/>
    <property type="match status" value="1"/>
</dbReference>
<dbReference type="SUPFAM" id="SSF53850">
    <property type="entry name" value="Periplasmic binding protein-like II"/>
    <property type="match status" value="1"/>
</dbReference>
<dbReference type="InterPro" id="IPR000847">
    <property type="entry name" value="LysR_HTH_N"/>
</dbReference>
<feature type="domain" description="HTH lysR-type" evidence="6">
    <location>
        <begin position="11"/>
        <end position="68"/>
    </location>
</feature>
<dbReference type="InterPro" id="IPR036388">
    <property type="entry name" value="WH-like_DNA-bd_sf"/>
</dbReference>
<evidence type="ECO:0000256" key="2">
    <source>
        <dbReference type="ARBA" id="ARBA00023015"/>
    </source>
</evidence>
<comment type="caution">
    <text evidence="7">The sequence shown here is derived from an EMBL/GenBank/DDBJ whole genome shotgun (WGS) entry which is preliminary data.</text>
</comment>
<proteinExistence type="inferred from homology"/>
<organism evidence="7 8">
    <name type="scientific">Glaciibacter psychrotolerans</name>
    <dbReference type="NCBI Taxonomy" id="670054"/>
    <lineage>
        <taxon>Bacteria</taxon>
        <taxon>Bacillati</taxon>
        <taxon>Actinomycetota</taxon>
        <taxon>Actinomycetes</taxon>
        <taxon>Micrococcales</taxon>
        <taxon>Microbacteriaceae</taxon>
        <taxon>Glaciibacter</taxon>
    </lineage>
</organism>
<dbReference type="InterPro" id="IPR005119">
    <property type="entry name" value="LysR_subst-bd"/>
</dbReference>
<dbReference type="AlphaFoldDB" id="A0A7Z0EEL8"/>
<evidence type="ECO:0000256" key="3">
    <source>
        <dbReference type="ARBA" id="ARBA00023125"/>
    </source>
</evidence>
<dbReference type="Pfam" id="PF00126">
    <property type="entry name" value="HTH_1"/>
    <property type="match status" value="1"/>
</dbReference>
<reference evidence="7 8" key="1">
    <citation type="submission" date="2020-07" db="EMBL/GenBank/DDBJ databases">
        <title>Sequencing the genomes of 1000 actinobacteria strains.</title>
        <authorList>
            <person name="Klenk H.-P."/>
        </authorList>
    </citation>
    <scope>NUCLEOTIDE SEQUENCE [LARGE SCALE GENOMIC DNA]</scope>
    <source>
        <strain evidence="7 8">LI1</strain>
    </source>
</reference>
<dbReference type="Pfam" id="PF03466">
    <property type="entry name" value="LysR_substrate"/>
    <property type="match status" value="1"/>
</dbReference>
<comment type="similarity">
    <text evidence="1">Belongs to the LysR transcriptional regulatory family.</text>
</comment>
<keyword evidence="4" id="KW-0804">Transcription</keyword>
<name>A0A7Z0EEL8_9MICO</name>
<dbReference type="CDD" id="cd08423">
    <property type="entry name" value="PBP2_LTTR_like_6"/>
    <property type="match status" value="1"/>
</dbReference>
<dbReference type="Gene3D" id="3.40.190.10">
    <property type="entry name" value="Periplasmic binding protein-like II"/>
    <property type="match status" value="2"/>
</dbReference>
<keyword evidence="2" id="KW-0805">Transcription regulation</keyword>
<dbReference type="EMBL" id="JACCFM010000001">
    <property type="protein sequence ID" value="NYJ19559.1"/>
    <property type="molecule type" value="Genomic_DNA"/>
</dbReference>
<keyword evidence="3 7" id="KW-0238">DNA-binding</keyword>
<evidence type="ECO:0000256" key="5">
    <source>
        <dbReference type="SAM" id="MobiDB-lite"/>
    </source>
</evidence>
<feature type="region of interest" description="Disordered" evidence="5">
    <location>
        <begin position="323"/>
        <end position="344"/>
    </location>
</feature>
<dbReference type="PROSITE" id="PS50931">
    <property type="entry name" value="HTH_LYSR"/>
    <property type="match status" value="1"/>
</dbReference>
<dbReference type="RefSeq" id="WP_179578304.1">
    <property type="nucleotide sequence ID" value="NZ_JACCFM010000001.1"/>
</dbReference>
<evidence type="ECO:0000313" key="7">
    <source>
        <dbReference type="EMBL" id="NYJ19559.1"/>
    </source>
</evidence>
<dbReference type="SUPFAM" id="SSF46785">
    <property type="entry name" value="Winged helix' DNA-binding domain"/>
    <property type="match status" value="1"/>
</dbReference>
<dbReference type="InterPro" id="IPR036390">
    <property type="entry name" value="WH_DNA-bd_sf"/>
</dbReference>
<evidence type="ECO:0000256" key="4">
    <source>
        <dbReference type="ARBA" id="ARBA00023163"/>
    </source>
</evidence>
<evidence type="ECO:0000256" key="1">
    <source>
        <dbReference type="ARBA" id="ARBA00009437"/>
    </source>
</evidence>
<dbReference type="Proteomes" id="UP000537260">
    <property type="component" value="Unassembled WGS sequence"/>
</dbReference>
<evidence type="ECO:0000259" key="6">
    <source>
        <dbReference type="PROSITE" id="PS50931"/>
    </source>
</evidence>